<dbReference type="Pfam" id="PF03496">
    <property type="entry name" value="ADPrib_exo_Tox"/>
    <property type="match status" value="1"/>
</dbReference>
<keyword evidence="4" id="KW-1185">Reference proteome</keyword>
<feature type="compositionally biased region" description="Gly residues" evidence="1">
    <location>
        <begin position="322"/>
        <end position="338"/>
    </location>
</feature>
<dbReference type="InterPro" id="IPR036689">
    <property type="entry name" value="ESAT-6-like_sf"/>
</dbReference>
<dbReference type="Proteomes" id="UP000764837">
    <property type="component" value="Unassembled WGS sequence"/>
</dbReference>
<evidence type="ECO:0000259" key="2">
    <source>
        <dbReference type="Pfam" id="PF03496"/>
    </source>
</evidence>
<name>A0ABS2LUR2_9ACTN</name>
<protein>
    <recommendedName>
        <fullName evidence="2">ADP ribosyltransferase domain-containing protein</fullName>
    </recommendedName>
</protein>
<dbReference type="SUPFAM" id="SSF56399">
    <property type="entry name" value="ADP-ribosylation"/>
    <property type="match status" value="1"/>
</dbReference>
<dbReference type="PROSITE" id="PS51996">
    <property type="entry name" value="TR_MART"/>
    <property type="match status" value="1"/>
</dbReference>
<sequence>MSADAAIPLVAAREDTTGWYTGIGVAEGIAGLRTGIESGSWVDATIGGVGASMEALAFCTDPLGSLVSWGVAWLIEHVEPLSDALDWLAGDPDQITAYAQTWHNVARHVGTQATAFGAAVGSDLADWAGAASDAYRAYASRHEGSLNDIASAADLIGMLVEGAGLLVALVRELVRDLIADFVSVLAVRLWEWLAEAGLTLGLATPWVAAQVSALVAKWVAKVAKVLTALASSVNRLRPILSRLGEIVETLEAVLKSLRRSPGGGSTSPDLPTTGPRVDGPSTTGAGNGPGGATAAPPWAVDSPPGGGPTGASPGGASPDGTSPGGTSPGGASPGGASPGGASPDGASPDGTDPDGSAPDGTDPDGTDPDGSAPDGTDPDLDPADGPVRPADQPDPKTFASNPDGAAWGKETWAQAHADLTPDQTDALRWYTGEKPPGADPWPPDYKDINGALRGHSPTSPELSEVITRIDESMNLRPVPENVMVTRETGLNAFNCDPADLVGSTQHEPAYLSTALGPDPDFAPHKPVVLHLEVPAGTPAMYVDGVSDFPAERELLLGRGQTYVIDSADYDAAGRLHVRGRIVPGPSN</sequence>
<organism evidence="3 4">
    <name type="scientific">Micromonospora luteifusca</name>
    <dbReference type="NCBI Taxonomy" id="709860"/>
    <lineage>
        <taxon>Bacteria</taxon>
        <taxon>Bacillati</taxon>
        <taxon>Actinomycetota</taxon>
        <taxon>Actinomycetes</taxon>
        <taxon>Micromonosporales</taxon>
        <taxon>Micromonosporaceae</taxon>
        <taxon>Micromonospora</taxon>
    </lineage>
</organism>
<dbReference type="EMBL" id="JAFBBP010000001">
    <property type="protein sequence ID" value="MBM7491916.1"/>
    <property type="molecule type" value="Genomic_DNA"/>
</dbReference>
<evidence type="ECO:0000313" key="3">
    <source>
        <dbReference type="EMBL" id="MBM7491916.1"/>
    </source>
</evidence>
<evidence type="ECO:0000313" key="4">
    <source>
        <dbReference type="Proteomes" id="UP000764837"/>
    </source>
</evidence>
<comment type="caution">
    <text evidence="3">The sequence shown here is derived from an EMBL/GenBank/DDBJ whole genome shotgun (WGS) entry which is preliminary data.</text>
</comment>
<dbReference type="SUPFAM" id="SSF140453">
    <property type="entry name" value="EsxAB dimer-like"/>
    <property type="match status" value="1"/>
</dbReference>
<dbReference type="Gene3D" id="3.90.176.10">
    <property type="entry name" value="Toxin ADP-ribosyltransferase, Chain A, domain 1"/>
    <property type="match status" value="1"/>
</dbReference>
<accession>A0ABS2LUR2</accession>
<feature type="domain" description="ADP ribosyltransferase" evidence="2">
    <location>
        <begin position="406"/>
        <end position="568"/>
    </location>
</feature>
<proteinExistence type="predicted"/>
<gene>
    <name evidence="3" type="ORF">JOD64_003138</name>
</gene>
<dbReference type="RefSeq" id="WP_204942896.1">
    <property type="nucleotide sequence ID" value="NZ_JAFBBP010000001.1"/>
</dbReference>
<reference evidence="3 4" key="1">
    <citation type="submission" date="2021-01" db="EMBL/GenBank/DDBJ databases">
        <title>Sequencing the genomes of 1000 actinobacteria strains.</title>
        <authorList>
            <person name="Klenk H.-P."/>
        </authorList>
    </citation>
    <scope>NUCLEOTIDE SEQUENCE [LARGE SCALE GENOMIC DNA]</scope>
    <source>
        <strain evidence="3 4">DSM 100204</strain>
    </source>
</reference>
<dbReference type="Gene3D" id="1.20.1260.20">
    <property type="entry name" value="PPE superfamily"/>
    <property type="match status" value="1"/>
</dbReference>
<evidence type="ECO:0000256" key="1">
    <source>
        <dbReference type="SAM" id="MobiDB-lite"/>
    </source>
</evidence>
<feature type="region of interest" description="Disordered" evidence="1">
    <location>
        <begin position="258"/>
        <end position="414"/>
    </location>
</feature>
<dbReference type="InterPro" id="IPR038332">
    <property type="entry name" value="PPE_sf"/>
</dbReference>
<dbReference type="InterPro" id="IPR003540">
    <property type="entry name" value="ADP-ribosyltransferase"/>
</dbReference>
<feature type="compositionally biased region" description="Low complexity" evidence="1">
    <location>
        <begin position="339"/>
        <end position="360"/>
    </location>
</feature>